<evidence type="ECO:0000313" key="1">
    <source>
        <dbReference type="EMBL" id="ACF45503.1"/>
    </source>
</evidence>
<dbReference type="Proteomes" id="UP000002725">
    <property type="component" value="Chromosome"/>
</dbReference>
<gene>
    <name evidence="1" type="ordered locus">Paes_0446</name>
</gene>
<dbReference type="AlphaFoldDB" id="B4S505"/>
<dbReference type="KEGG" id="paa:Paes_0446"/>
<protein>
    <submittedName>
        <fullName evidence="1">Uncharacterized protein</fullName>
    </submittedName>
</protein>
<accession>B4S505</accession>
<organism evidence="1 2">
    <name type="scientific">Prosthecochloris aestuarii (strain DSM 271 / SK 413)</name>
    <dbReference type="NCBI Taxonomy" id="290512"/>
    <lineage>
        <taxon>Bacteria</taxon>
        <taxon>Pseudomonadati</taxon>
        <taxon>Chlorobiota</taxon>
        <taxon>Chlorobiia</taxon>
        <taxon>Chlorobiales</taxon>
        <taxon>Chlorobiaceae</taxon>
        <taxon>Prosthecochloris</taxon>
    </lineage>
</organism>
<proteinExistence type="predicted"/>
<keyword evidence="2" id="KW-1185">Reference proteome</keyword>
<name>B4S505_PROA2</name>
<dbReference type="EMBL" id="CP001108">
    <property type="protein sequence ID" value="ACF45503.1"/>
    <property type="molecule type" value="Genomic_DNA"/>
</dbReference>
<reference evidence="1" key="1">
    <citation type="submission" date="2008-06" db="EMBL/GenBank/DDBJ databases">
        <title>Complete sequence of chromosome of Prosthecochloris aestuarii DSM 271.</title>
        <authorList>
            <consortium name="US DOE Joint Genome Institute"/>
            <person name="Lucas S."/>
            <person name="Copeland A."/>
            <person name="Lapidus A."/>
            <person name="Glavina del Rio T."/>
            <person name="Dalin E."/>
            <person name="Tice H."/>
            <person name="Bruce D."/>
            <person name="Goodwin L."/>
            <person name="Pitluck S."/>
            <person name="Schmutz J."/>
            <person name="Larimer F."/>
            <person name="Land M."/>
            <person name="Hauser L."/>
            <person name="Kyrpides N."/>
            <person name="Anderson I."/>
            <person name="Liu Z."/>
            <person name="Li T."/>
            <person name="Zhao F."/>
            <person name="Overmann J."/>
            <person name="Bryant D.A."/>
            <person name="Richardson P."/>
        </authorList>
    </citation>
    <scope>NUCLEOTIDE SEQUENCE [LARGE SCALE GENOMIC DNA]</scope>
    <source>
        <strain evidence="1">DSM 271</strain>
    </source>
</reference>
<sequence length="159" mass="18223">MDAGDYESEQNAWSKCNKYLLSCCYSAEHTVHDALTPEVSENGAVPPGKLLRIVFVFPYLEVWLLFYHHSLQDYLFLKVKNGTLTTKYFSRKNDTRDSRSHPASSIQNFFPSTVATQVSVVNVREHVCNRKLGLHIFRMLCSPISRQDPLHQGKSRGRC</sequence>
<evidence type="ECO:0000313" key="2">
    <source>
        <dbReference type="Proteomes" id="UP000002725"/>
    </source>
</evidence>
<dbReference type="HOGENOM" id="CLU_1659185_0_0_10"/>